<dbReference type="InterPro" id="IPR015797">
    <property type="entry name" value="NUDIX_hydrolase-like_dom_sf"/>
</dbReference>
<name>A0ABY7UJE4_9CORY</name>
<accession>A0ABY7UJE4</accession>
<dbReference type="PANTHER" id="PTHR11839:SF31">
    <property type="entry name" value="ADP-RIBOSE PYROPHOSPHATASE"/>
    <property type="match status" value="1"/>
</dbReference>
<gene>
    <name evidence="3" type="primary">nudF</name>
    <name evidence="3" type="ORF">CJEDD_06275</name>
</gene>
<evidence type="ECO:0000313" key="4">
    <source>
        <dbReference type="Proteomes" id="UP001218071"/>
    </source>
</evidence>
<dbReference type="Proteomes" id="UP001218071">
    <property type="component" value="Chromosome"/>
</dbReference>
<dbReference type="InterPro" id="IPR000086">
    <property type="entry name" value="NUDIX_hydrolase_dom"/>
</dbReference>
<feature type="domain" description="Nudix hydrolase" evidence="2">
    <location>
        <begin position="40"/>
        <end position="171"/>
    </location>
</feature>
<evidence type="ECO:0000256" key="1">
    <source>
        <dbReference type="ARBA" id="ARBA00022801"/>
    </source>
</evidence>
<reference evidence="3 4" key="1">
    <citation type="submission" date="2020-10" db="EMBL/GenBank/DDBJ databases">
        <title>Complete genome sequence of Corynebacterium jeddahense DSM 45997, type strain of Corynebacterium jeddahense.</title>
        <authorList>
            <person name="Busche T."/>
            <person name="Kalinowski J."/>
            <person name="Ruckert C."/>
        </authorList>
    </citation>
    <scope>NUCLEOTIDE SEQUENCE [LARGE SCALE GENOMIC DNA]</scope>
    <source>
        <strain evidence="3 4">DSM 45997</strain>
    </source>
</reference>
<dbReference type="PROSITE" id="PS51462">
    <property type="entry name" value="NUDIX"/>
    <property type="match status" value="1"/>
</dbReference>
<dbReference type="PANTHER" id="PTHR11839">
    <property type="entry name" value="UDP/ADP-SUGAR PYROPHOSPHATASE"/>
    <property type="match status" value="1"/>
</dbReference>
<organism evidence="3 4">
    <name type="scientific">Corynebacterium jeddahense</name>
    <dbReference type="NCBI Taxonomy" id="1414719"/>
    <lineage>
        <taxon>Bacteria</taxon>
        <taxon>Bacillati</taxon>
        <taxon>Actinomycetota</taxon>
        <taxon>Actinomycetes</taxon>
        <taxon>Mycobacteriales</taxon>
        <taxon>Corynebacteriaceae</taxon>
        <taxon>Corynebacterium</taxon>
    </lineage>
</organism>
<dbReference type="Gene3D" id="3.90.79.10">
    <property type="entry name" value="Nucleoside Triphosphate Pyrophosphohydrolase"/>
    <property type="match status" value="1"/>
</dbReference>
<sequence length="215" mass="23337">MSHEFTVTGSSLLVDAPIIAVRRDRLVMPGGNEADREIVEHFGAVAVVALDDQGRVALVEQYRHSVGTRLLELPAGLLDMHAEAELACAKRELQEEAGLAAREWGVLVDLVTSPGFAEEAVRVFIARDLEEVERPEAENEEADMTLRWVDLTDAADMVLSGRIVNSIAVAGILAACRVEAGQASPRDVAEPFEFRPTSLAERRAAAGIVPDMKRI</sequence>
<dbReference type="EMBL" id="CP063194">
    <property type="protein sequence ID" value="WCZ38858.1"/>
    <property type="molecule type" value="Genomic_DNA"/>
</dbReference>
<proteinExistence type="predicted"/>
<dbReference type="Pfam" id="PF00293">
    <property type="entry name" value="NUDIX"/>
    <property type="match status" value="1"/>
</dbReference>
<dbReference type="SUPFAM" id="SSF55811">
    <property type="entry name" value="Nudix"/>
    <property type="match status" value="1"/>
</dbReference>
<keyword evidence="1 3" id="KW-0378">Hydrolase</keyword>
<dbReference type="CDD" id="cd24158">
    <property type="entry name" value="NUDIX_ADPRase_Rv1700"/>
    <property type="match status" value="1"/>
</dbReference>
<keyword evidence="4" id="KW-1185">Reference proteome</keyword>
<dbReference type="RefSeq" id="WP_042407004.1">
    <property type="nucleotide sequence ID" value="NZ_CBYN010000046.1"/>
</dbReference>
<dbReference type="GO" id="GO:0047631">
    <property type="term" value="F:ADP-ribose diphosphatase activity"/>
    <property type="evidence" value="ECO:0007669"/>
    <property type="project" value="UniProtKB-EC"/>
</dbReference>
<dbReference type="EC" id="3.6.1.13" evidence="3"/>
<protein>
    <submittedName>
        <fullName evidence="3">ADP-ribose pyrophosphatase</fullName>
        <ecNumber evidence="3">3.6.1.13</ecNumber>
    </submittedName>
</protein>
<evidence type="ECO:0000313" key="3">
    <source>
        <dbReference type="EMBL" id="WCZ38858.1"/>
    </source>
</evidence>
<evidence type="ECO:0000259" key="2">
    <source>
        <dbReference type="PROSITE" id="PS51462"/>
    </source>
</evidence>